<keyword evidence="2" id="KW-0963">Cytoplasm</keyword>
<dbReference type="PANTHER" id="PTHR11586">
    <property type="entry name" value="TRNA-AMINOACYLATION COFACTOR ARC1 FAMILY MEMBER"/>
    <property type="match status" value="1"/>
</dbReference>
<protein>
    <submittedName>
        <fullName evidence="8">Putative methionine--tRNA ligase</fullName>
    </submittedName>
</protein>
<dbReference type="OrthoDB" id="19141at2759"/>
<dbReference type="InterPro" id="IPR012340">
    <property type="entry name" value="NA-bd_OB-fold"/>
</dbReference>
<dbReference type="GO" id="GO:0005737">
    <property type="term" value="C:cytoplasm"/>
    <property type="evidence" value="ECO:0007669"/>
    <property type="project" value="UniProtKB-SubCell"/>
</dbReference>
<dbReference type="InterPro" id="IPR036116">
    <property type="entry name" value="FN3_sf"/>
</dbReference>
<dbReference type="GO" id="GO:0000049">
    <property type="term" value="F:tRNA binding"/>
    <property type="evidence" value="ECO:0007669"/>
    <property type="project" value="UniProtKB-UniRule"/>
</dbReference>
<dbReference type="Gene3D" id="2.40.50.140">
    <property type="entry name" value="Nucleic acid-binding proteins"/>
    <property type="match status" value="1"/>
</dbReference>
<comment type="subcellular location">
    <subcellularLocation>
        <location evidence="1">Cytoplasm</location>
    </subcellularLocation>
</comment>
<organism evidence="8 9">
    <name type="scientific">Gracilariopsis chorda</name>
    <dbReference type="NCBI Taxonomy" id="448386"/>
    <lineage>
        <taxon>Eukaryota</taxon>
        <taxon>Rhodophyta</taxon>
        <taxon>Florideophyceae</taxon>
        <taxon>Rhodymeniophycidae</taxon>
        <taxon>Gracilariales</taxon>
        <taxon>Gracilariaceae</taxon>
        <taxon>Gracilariopsis</taxon>
    </lineage>
</organism>
<dbReference type="SUPFAM" id="SSF50249">
    <property type="entry name" value="Nucleic acid-binding proteins"/>
    <property type="match status" value="1"/>
</dbReference>
<dbReference type="SUPFAM" id="SSF49265">
    <property type="entry name" value="Fibronectin type III"/>
    <property type="match status" value="1"/>
</dbReference>
<accession>A0A2V3IUX7</accession>
<feature type="domain" description="TRNA-binding" evidence="7">
    <location>
        <begin position="117"/>
        <end position="220"/>
    </location>
</feature>
<dbReference type="FunFam" id="2.40.50.140:FF:000047">
    <property type="entry name" value="tyrosine--tRNA ligase, cytoplasmic isoform X2"/>
    <property type="match status" value="1"/>
</dbReference>
<dbReference type="Proteomes" id="UP000247409">
    <property type="component" value="Unassembled WGS sequence"/>
</dbReference>
<evidence type="ECO:0000313" key="8">
    <source>
        <dbReference type="EMBL" id="PXF44940.1"/>
    </source>
</evidence>
<evidence type="ECO:0000313" key="9">
    <source>
        <dbReference type="Proteomes" id="UP000247409"/>
    </source>
</evidence>
<dbReference type="InterPro" id="IPR002547">
    <property type="entry name" value="tRNA-bd_dom"/>
</dbReference>
<keyword evidence="5" id="KW-0648">Protein biosynthesis</keyword>
<evidence type="ECO:0000256" key="6">
    <source>
        <dbReference type="PROSITE-ProRule" id="PRU00209"/>
    </source>
</evidence>
<dbReference type="InterPro" id="IPR051270">
    <property type="entry name" value="Tyrosine-tRNA_ligase_regulator"/>
</dbReference>
<name>A0A2V3IUX7_9FLOR</name>
<comment type="caution">
    <text evidence="8">The sequence shown here is derived from an EMBL/GenBank/DDBJ whole genome shotgun (WGS) entry which is preliminary data.</text>
</comment>
<dbReference type="GO" id="GO:0006412">
    <property type="term" value="P:translation"/>
    <property type="evidence" value="ECO:0007669"/>
    <property type="project" value="UniProtKB-KW"/>
</dbReference>
<dbReference type="GO" id="GO:0016874">
    <property type="term" value="F:ligase activity"/>
    <property type="evidence" value="ECO:0007669"/>
    <property type="project" value="UniProtKB-KW"/>
</dbReference>
<evidence type="ECO:0000256" key="1">
    <source>
        <dbReference type="ARBA" id="ARBA00004496"/>
    </source>
</evidence>
<keyword evidence="8" id="KW-0436">Ligase</keyword>
<evidence type="ECO:0000259" key="7">
    <source>
        <dbReference type="PROSITE" id="PS50886"/>
    </source>
</evidence>
<dbReference type="PROSITE" id="PS50886">
    <property type="entry name" value="TRBD"/>
    <property type="match status" value="1"/>
</dbReference>
<keyword evidence="3 6" id="KW-0820">tRNA-binding</keyword>
<dbReference type="InterPro" id="IPR003961">
    <property type="entry name" value="FN3_dom"/>
</dbReference>
<evidence type="ECO:0000256" key="2">
    <source>
        <dbReference type="ARBA" id="ARBA00022490"/>
    </source>
</evidence>
<dbReference type="PANTHER" id="PTHR11586:SF33">
    <property type="entry name" value="AMINOACYL TRNA SYNTHASE COMPLEX-INTERACTING MULTIFUNCTIONAL PROTEIN 1"/>
    <property type="match status" value="1"/>
</dbReference>
<dbReference type="EMBL" id="NBIV01000077">
    <property type="protein sequence ID" value="PXF44940.1"/>
    <property type="molecule type" value="Genomic_DNA"/>
</dbReference>
<evidence type="ECO:0000256" key="3">
    <source>
        <dbReference type="ARBA" id="ARBA00022555"/>
    </source>
</evidence>
<keyword evidence="9" id="KW-1185">Reference proteome</keyword>
<dbReference type="Gene3D" id="2.60.40.10">
    <property type="entry name" value="Immunoglobulins"/>
    <property type="match status" value="1"/>
</dbReference>
<dbReference type="CDD" id="cd00063">
    <property type="entry name" value="FN3"/>
    <property type="match status" value="1"/>
</dbReference>
<gene>
    <name evidence="8" type="ORF">BWQ96_05304</name>
</gene>
<dbReference type="AlphaFoldDB" id="A0A2V3IUX7"/>
<dbReference type="STRING" id="448386.A0A2V3IUX7"/>
<evidence type="ECO:0000256" key="4">
    <source>
        <dbReference type="ARBA" id="ARBA00022884"/>
    </source>
</evidence>
<dbReference type="CDD" id="cd02799">
    <property type="entry name" value="tRNA_bind_EMAP-II_like"/>
    <property type="match status" value="1"/>
</dbReference>
<dbReference type="Pfam" id="PF01588">
    <property type="entry name" value="tRNA_bind"/>
    <property type="match status" value="1"/>
</dbReference>
<reference evidence="8 9" key="1">
    <citation type="journal article" date="2018" name="Mol. Biol. Evol.">
        <title>Analysis of the draft genome of the red seaweed Gracilariopsis chorda provides insights into genome size evolution in Rhodophyta.</title>
        <authorList>
            <person name="Lee J."/>
            <person name="Yang E.C."/>
            <person name="Graf L."/>
            <person name="Yang J.H."/>
            <person name="Qiu H."/>
            <person name="Zel Zion U."/>
            <person name="Chan C.X."/>
            <person name="Stephens T.G."/>
            <person name="Weber A.P.M."/>
            <person name="Boo G.H."/>
            <person name="Boo S.M."/>
            <person name="Kim K.M."/>
            <person name="Shin Y."/>
            <person name="Jung M."/>
            <person name="Lee S.J."/>
            <person name="Yim H.S."/>
            <person name="Lee J.H."/>
            <person name="Bhattacharya D."/>
            <person name="Yoon H.S."/>
        </authorList>
    </citation>
    <scope>NUCLEOTIDE SEQUENCE [LARGE SCALE GENOMIC DNA]</scope>
    <source>
        <strain evidence="8 9">SKKU-2015</strain>
        <tissue evidence="8">Whole body</tissue>
    </source>
</reference>
<dbReference type="InterPro" id="IPR013783">
    <property type="entry name" value="Ig-like_fold"/>
</dbReference>
<proteinExistence type="predicted"/>
<sequence length="279" mass="29596">MKSVGFVASSATALWRSSAAKISTDAIGERMVSLVWSGKPASTYTVLYSPIGAKFRSRRVVAHPRVNLKGLKPGTPYDVRVTGDAFDSSTSFTTVATAQAPAAVGDGDSAPDLPLTELSRLEIRVGKIIECEKHPDADTLYVEKVDVGEEEPRTIVSGLVKYIPLEKMVGRSVVVLCNLKPRAMRGVTSHGMLLCASNEDHTVVDPLCAPQDTPIGELVTFEGHKSAPIDPSNRATKAFDRVADGLSTNEAGVAMFEDVPFSTSAGPCFSAENVIGSIS</sequence>
<keyword evidence="4 6" id="KW-0694">RNA-binding</keyword>
<evidence type="ECO:0000256" key="5">
    <source>
        <dbReference type="ARBA" id="ARBA00022917"/>
    </source>
</evidence>